<feature type="compositionally biased region" description="Acidic residues" evidence="9">
    <location>
        <begin position="88"/>
        <end position="107"/>
    </location>
</feature>
<comment type="subcellular location">
    <subcellularLocation>
        <location evidence="1">Plastid</location>
        <location evidence="1">Chloroplast</location>
    </subcellularLocation>
</comment>
<dbReference type="InterPro" id="IPR012677">
    <property type="entry name" value="Nucleotide-bd_a/b_plait_sf"/>
</dbReference>
<dbReference type="InterPro" id="IPR035979">
    <property type="entry name" value="RBD_domain_sf"/>
</dbReference>
<feature type="domain" description="RRM" evidence="10">
    <location>
        <begin position="117"/>
        <end position="195"/>
    </location>
</feature>
<evidence type="ECO:0000256" key="6">
    <source>
        <dbReference type="ARBA" id="ARBA00022884"/>
    </source>
</evidence>
<evidence type="ECO:0000256" key="2">
    <source>
        <dbReference type="ARBA" id="ARBA00022528"/>
    </source>
</evidence>
<sequence length="325" mass="35465">MSASSVSMAAATTATSVSSSSPFSKKLFFTQHPNQIPSHFSPKQNPLKLLNLRIHLPNFYPLSFSSASHLHCAPPAFDGLQVSDSETEYAEVQEPYGEEETQEEEDEQKVSVSREAGKLYVGNLPYAMTSSQLSEVFTEAGHVVSVQVIYDKVTDRSRGFAFVTMATLEEAKEAIRMFDGSQIGGRTVRVNFPEVPRGGEKEVMGPKIRSSYNKFVDSPHKIYAGNLGWGLTSQSLREAFENQPGILSAKVIYDRASGKSRGFGFVSFETAEDAESALESMNGVEVEGRPLRLNIAAGQALTSPAAFTRIENEIDSKELLTSISA</sequence>
<dbReference type="SMART" id="SM00360">
    <property type="entry name" value="RRM"/>
    <property type="match status" value="2"/>
</dbReference>
<reference evidence="11 12" key="1">
    <citation type="submission" date="2024-03" db="EMBL/GenBank/DDBJ databases">
        <authorList>
            <person name="Gkanogiannis A."/>
            <person name="Becerra Lopez-Lavalle L."/>
        </authorList>
    </citation>
    <scope>NUCLEOTIDE SEQUENCE [LARGE SCALE GENOMIC DNA]</scope>
</reference>
<evidence type="ECO:0000313" key="12">
    <source>
        <dbReference type="Proteomes" id="UP001642487"/>
    </source>
</evidence>
<dbReference type="EMBL" id="OZ021739">
    <property type="protein sequence ID" value="CAK9322970.1"/>
    <property type="molecule type" value="Genomic_DNA"/>
</dbReference>
<keyword evidence="12" id="KW-1185">Reference proteome</keyword>
<dbReference type="InterPro" id="IPR000504">
    <property type="entry name" value="RRM_dom"/>
</dbReference>
<protein>
    <recommendedName>
        <fullName evidence="10">RRM domain-containing protein</fullName>
    </recommendedName>
</protein>
<evidence type="ECO:0000256" key="5">
    <source>
        <dbReference type="ARBA" id="ARBA00022737"/>
    </source>
</evidence>
<accession>A0ABP0YW39</accession>
<keyword evidence="5" id="KW-0677">Repeat</keyword>
<evidence type="ECO:0000313" key="11">
    <source>
        <dbReference type="EMBL" id="CAK9322970.1"/>
    </source>
</evidence>
<organism evidence="11 12">
    <name type="scientific">Citrullus colocynthis</name>
    <name type="common">colocynth</name>
    <dbReference type="NCBI Taxonomy" id="252529"/>
    <lineage>
        <taxon>Eukaryota</taxon>
        <taxon>Viridiplantae</taxon>
        <taxon>Streptophyta</taxon>
        <taxon>Embryophyta</taxon>
        <taxon>Tracheophyta</taxon>
        <taxon>Spermatophyta</taxon>
        <taxon>Magnoliopsida</taxon>
        <taxon>eudicotyledons</taxon>
        <taxon>Gunneridae</taxon>
        <taxon>Pentapetalae</taxon>
        <taxon>rosids</taxon>
        <taxon>fabids</taxon>
        <taxon>Cucurbitales</taxon>
        <taxon>Cucurbitaceae</taxon>
        <taxon>Benincaseae</taxon>
        <taxon>Citrullus</taxon>
    </lineage>
</organism>
<keyword evidence="6 8" id="KW-0694">RNA-binding</keyword>
<dbReference type="InterPro" id="IPR048289">
    <property type="entry name" value="RRM2_NsCP33-like"/>
</dbReference>
<gene>
    <name evidence="11" type="ORF">CITCOLO1_LOCUS15138</name>
</gene>
<evidence type="ECO:0000259" key="10">
    <source>
        <dbReference type="PROSITE" id="PS50102"/>
    </source>
</evidence>
<dbReference type="Gene3D" id="3.30.70.330">
    <property type="match status" value="2"/>
</dbReference>
<keyword evidence="7" id="KW-0687">Ribonucleoprotein</keyword>
<dbReference type="CDD" id="cd21608">
    <property type="entry name" value="RRM2_NsCP33_like"/>
    <property type="match status" value="1"/>
</dbReference>
<proteinExistence type="predicted"/>
<keyword evidence="4" id="KW-0507">mRNA processing</keyword>
<dbReference type="Proteomes" id="UP001642487">
    <property type="component" value="Chromosome 5"/>
</dbReference>
<feature type="region of interest" description="Disordered" evidence="9">
    <location>
        <begin position="88"/>
        <end position="111"/>
    </location>
</feature>
<evidence type="ECO:0000256" key="7">
    <source>
        <dbReference type="ARBA" id="ARBA00023274"/>
    </source>
</evidence>
<evidence type="ECO:0000256" key="1">
    <source>
        <dbReference type="ARBA" id="ARBA00004229"/>
    </source>
</evidence>
<keyword evidence="3" id="KW-0934">Plastid</keyword>
<dbReference type="InterPro" id="IPR050502">
    <property type="entry name" value="Euk_RNA-bind_prot"/>
</dbReference>
<dbReference type="Pfam" id="PF00076">
    <property type="entry name" value="RRM_1"/>
    <property type="match status" value="2"/>
</dbReference>
<evidence type="ECO:0000256" key="9">
    <source>
        <dbReference type="SAM" id="MobiDB-lite"/>
    </source>
</evidence>
<evidence type="ECO:0000256" key="3">
    <source>
        <dbReference type="ARBA" id="ARBA00022640"/>
    </source>
</evidence>
<dbReference type="PROSITE" id="PS50102">
    <property type="entry name" value="RRM"/>
    <property type="match status" value="2"/>
</dbReference>
<keyword evidence="2" id="KW-0150">Chloroplast</keyword>
<evidence type="ECO:0000256" key="4">
    <source>
        <dbReference type="ARBA" id="ARBA00022664"/>
    </source>
</evidence>
<dbReference type="PANTHER" id="PTHR48025:SF11">
    <property type="entry name" value="RNA-BINDING PROTEIN CP33, CHLOROPLASTIC"/>
    <property type="match status" value="1"/>
</dbReference>
<dbReference type="SUPFAM" id="SSF54928">
    <property type="entry name" value="RNA-binding domain, RBD"/>
    <property type="match status" value="2"/>
</dbReference>
<dbReference type="PANTHER" id="PTHR48025">
    <property type="entry name" value="OS02G0815200 PROTEIN"/>
    <property type="match status" value="1"/>
</dbReference>
<name>A0ABP0YW39_9ROSI</name>
<evidence type="ECO:0000256" key="8">
    <source>
        <dbReference type="PROSITE-ProRule" id="PRU00176"/>
    </source>
</evidence>
<feature type="domain" description="RRM" evidence="10">
    <location>
        <begin position="220"/>
        <end position="298"/>
    </location>
</feature>